<evidence type="ECO:0008006" key="5">
    <source>
        <dbReference type="Google" id="ProtNLM"/>
    </source>
</evidence>
<evidence type="ECO:0000313" key="3">
    <source>
        <dbReference type="EMBL" id="MCQ8128868.1"/>
    </source>
</evidence>
<evidence type="ECO:0000313" key="4">
    <source>
        <dbReference type="Proteomes" id="UP001524586"/>
    </source>
</evidence>
<dbReference type="RefSeq" id="WP_256615287.1">
    <property type="nucleotide sequence ID" value="NZ_JANIBK010000046.1"/>
</dbReference>
<dbReference type="Proteomes" id="UP001524586">
    <property type="component" value="Unassembled WGS sequence"/>
</dbReference>
<proteinExistence type="predicted"/>
<protein>
    <recommendedName>
        <fullName evidence="5">Lipoprotein</fullName>
    </recommendedName>
</protein>
<comment type="caution">
    <text evidence="3">The sequence shown here is derived from an EMBL/GenBank/DDBJ whole genome shotgun (WGS) entry which is preliminary data.</text>
</comment>
<feature type="chain" id="PRO_5045956512" description="Lipoprotein" evidence="2">
    <location>
        <begin position="19"/>
        <end position="220"/>
    </location>
</feature>
<sequence length="220" mass="23776">MQQNTTILFLLATAVLSACQTLPSKQSSVAAQVPDPDIVTMPSLGKNAASGSGLLGVKPMTQEELTACAHHIVNIRQQSADLHTESTGLAGASRELETQNQALENERNSVKFNNSKQVNEFNKRVTRNRSEINAHNAAVTSYNDKANALNLLQNQYNTVCSSRAYRRSDYASLTPALKTAIESKSEFSDIPLIDGTNSDSAQSSSQFHIPAGTLKQPSKK</sequence>
<feature type="compositionally biased region" description="Polar residues" evidence="1">
    <location>
        <begin position="195"/>
        <end position="207"/>
    </location>
</feature>
<dbReference type="EMBL" id="JANIBK010000046">
    <property type="protein sequence ID" value="MCQ8128868.1"/>
    <property type="molecule type" value="Genomic_DNA"/>
</dbReference>
<feature type="signal peptide" evidence="2">
    <location>
        <begin position="1"/>
        <end position="18"/>
    </location>
</feature>
<feature type="region of interest" description="Disordered" evidence="1">
    <location>
        <begin position="191"/>
        <end position="220"/>
    </location>
</feature>
<name>A0ABT1U5U4_9GAMM</name>
<keyword evidence="2" id="KW-0732">Signal</keyword>
<keyword evidence="4" id="KW-1185">Reference proteome</keyword>
<organism evidence="3 4">
    <name type="scientific">Methylomonas rivi</name>
    <dbReference type="NCBI Taxonomy" id="2952226"/>
    <lineage>
        <taxon>Bacteria</taxon>
        <taxon>Pseudomonadati</taxon>
        <taxon>Pseudomonadota</taxon>
        <taxon>Gammaproteobacteria</taxon>
        <taxon>Methylococcales</taxon>
        <taxon>Methylococcaceae</taxon>
        <taxon>Methylomonas</taxon>
    </lineage>
</organism>
<evidence type="ECO:0000256" key="2">
    <source>
        <dbReference type="SAM" id="SignalP"/>
    </source>
</evidence>
<reference evidence="3 4" key="1">
    <citation type="submission" date="2022-07" db="EMBL/GenBank/DDBJ databases">
        <title>Methylomonas rivi sp. nov., Methylomonas rosea sp. nov., Methylomonas aureus sp. nov. and Methylomonas subterranea sp. nov., four novel methanotrophs isolated from a freshwater creek and the deep terrestrial subsurface.</title>
        <authorList>
            <person name="Abin C."/>
            <person name="Sankaranarayanan K."/>
            <person name="Garner C."/>
            <person name="Sindelar R."/>
            <person name="Kotary K."/>
            <person name="Garner R."/>
            <person name="Barclay S."/>
            <person name="Lawson P."/>
            <person name="Krumholz L."/>
        </authorList>
    </citation>
    <scope>NUCLEOTIDE SEQUENCE [LARGE SCALE GENOMIC DNA]</scope>
    <source>
        <strain evidence="3 4">WSC-6</strain>
    </source>
</reference>
<accession>A0ABT1U5U4</accession>
<gene>
    <name evidence="3" type="ORF">NP596_10405</name>
</gene>
<evidence type="ECO:0000256" key="1">
    <source>
        <dbReference type="SAM" id="MobiDB-lite"/>
    </source>
</evidence>